<evidence type="ECO:0000256" key="18">
    <source>
        <dbReference type="SAM" id="Phobius"/>
    </source>
</evidence>
<keyword evidence="11" id="KW-0547">Nucleotide-binding</keyword>
<dbReference type="Gene3D" id="1.10.287.130">
    <property type="match status" value="1"/>
</dbReference>
<evidence type="ECO:0000256" key="6">
    <source>
        <dbReference type="ARBA" id="ARBA00022475"/>
    </source>
</evidence>
<dbReference type="AlphaFoldDB" id="A0A9D2USR8"/>
<dbReference type="InterPro" id="IPR036097">
    <property type="entry name" value="HisK_dim/P_sf"/>
</dbReference>
<evidence type="ECO:0000313" key="21">
    <source>
        <dbReference type="EMBL" id="HJF28058.1"/>
    </source>
</evidence>
<dbReference type="SUPFAM" id="SSF55785">
    <property type="entry name" value="PYP-like sensor domain (PAS domain)"/>
    <property type="match status" value="1"/>
</dbReference>
<dbReference type="GO" id="GO:0005886">
    <property type="term" value="C:plasma membrane"/>
    <property type="evidence" value="ECO:0007669"/>
    <property type="project" value="UniProtKB-SubCell"/>
</dbReference>
<comment type="catalytic activity">
    <reaction evidence="1">
        <text>ATP + protein L-histidine = ADP + protein N-phospho-L-histidine.</text>
        <dbReference type="EC" id="2.7.13.3"/>
    </reaction>
</comment>
<keyword evidence="12 21" id="KW-0418">Kinase</keyword>
<dbReference type="Pfam" id="PF13188">
    <property type="entry name" value="PAS_8"/>
    <property type="match status" value="1"/>
</dbReference>
<comment type="function">
    <text evidence="17">Member of the two-component regulatory system PhoR/PhoB involved in the phosphate regulon genes expression. PhoR may function as a membrane-associated protein kinase that phosphorylates PhoB in response to environmental signals.</text>
</comment>
<dbReference type="InterPro" id="IPR003594">
    <property type="entry name" value="HATPase_dom"/>
</dbReference>
<dbReference type="InterPro" id="IPR005467">
    <property type="entry name" value="His_kinase_dom"/>
</dbReference>
<dbReference type="Pfam" id="PF02518">
    <property type="entry name" value="HATPase_c"/>
    <property type="match status" value="1"/>
</dbReference>
<dbReference type="CDD" id="cd00082">
    <property type="entry name" value="HisKA"/>
    <property type="match status" value="1"/>
</dbReference>
<evidence type="ECO:0000256" key="4">
    <source>
        <dbReference type="ARBA" id="ARBA00019665"/>
    </source>
</evidence>
<feature type="domain" description="PAS" evidence="20">
    <location>
        <begin position="108"/>
        <end position="156"/>
    </location>
</feature>
<dbReference type="InterPro" id="IPR050351">
    <property type="entry name" value="BphY/WalK/GraS-like"/>
</dbReference>
<keyword evidence="8" id="KW-0592">Phosphate transport</keyword>
<evidence type="ECO:0000256" key="5">
    <source>
        <dbReference type="ARBA" id="ARBA00022448"/>
    </source>
</evidence>
<dbReference type="EC" id="2.7.13.3" evidence="3"/>
<dbReference type="SUPFAM" id="SSF55874">
    <property type="entry name" value="ATPase domain of HSP90 chaperone/DNA topoisomerase II/histidine kinase"/>
    <property type="match status" value="1"/>
</dbReference>
<evidence type="ECO:0000259" key="20">
    <source>
        <dbReference type="PROSITE" id="PS50112"/>
    </source>
</evidence>
<keyword evidence="14 18" id="KW-1133">Transmembrane helix</keyword>
<evidence type="ECO:0000256" key="11">
    <source>
        <dbReference type="ARBA" id="ARBA00022741"/>
    </source>
</evidence>
<dbReference type="EMBL" id="DYWX01000076">
    <property type="protein sequence ID" value="HJF28058.1"/>
    <property type="molecule type" value="Genomic_DNA"/>
</dbReference>
<evidence type="ECO:0000256" key="13">
    <source>
        <dbReference type="ARBA" id="ARBA00022840"/>
    </source>
</evidence>
<gene>
    <name evidence="21" type="primary">phoR</name>
    <name evidence="21" type="ORF">K8V79_07400</name>
</gene>
<dbReference type="Proteomes" id="UP000787156">
    <property type="component" value="Unassembled WGS sequence"/>
</dbReference>
<evidence type="ECO:0000256" key="15">
    <source>
        <dbReference type="ARBA" id="ARBA00023012"/>
    </source>
</evidence>
<dbReference type="GO" id="GO:0006817">
    <property type="term" value="P:phosphate ion transport"/>
    <property type="evidence" value="ECO:0007669"/>
    <property type="project" value="UniProtKB-KW"/>
</dbReference>
<keyword evidence="6" id="KW-1003">Cell membrane</keyword>
<keyword evidence="13" id="KW-0067">ATP-binding</keyword>
<name>A0A9D2USR8_ACILW</name>
<keyword evidence="7" id="KW-0597">Phosphoprotein</keyword>
<evidence type="ECO:0000256" key="12">
    <source>
        <dbReference type="ARBA" id="ARBA00022777"/>
    </source>
</evidence>
<feature type="domain" description="Histidine kinase" evidence="19">
    <location>
        <begin position="231"/>
        <end position="447"/>
    </location>
</feature>
<dbReference type="SMART" id="SM00091">
    <property type="entry name" value="PAS"/>
    <property type="match status" value="1"/>
</dbReference>
<dbReference type="GO" id="GO:0005524">
    <property type="term" value="F:ATP binding"/>
    <property type="evidence" value="ECO:0007669"/>
    <property type="project" value="UniProtKB-KW"/>
</dbReference>
<dbReference type="NCBIfam" id="TIGR02966">
    <property type="entry name" value="phoR_proteo"/>
    <property type="match status" value="1"/>
</dbReference>
<keyword evidence="9" id="KW-0808">Transferase</keyword>
<evidence type="ECO:0000256" key="17">
    <source>
        <dbReference type="ARBA" id="ARBA00025207"/>
    </source>
</evidence>
<keyword evidence="10 18" id="KW-0812">Transmembrane</keyword>
<dbReference type="Pfam" id="PF11808">
    <property type="entry name" value="PhoR"/>
    <property type="match status" value="1"/>
</dbReference>
<reference evidence="21" key="1">
    <citation type="journal article" date="2021" name="PeerJ">
        <title>Extensive microbial diversity within the chicken gut microbiome revealed by metagenomics and culture.</title>
        <authorList>
            <person name="Gilroy R."/>
            <person name="Ravi A."/>
            <person name="Getino M."/>
            <person name="Pursley I."/>
            <person name="Horton D.L."/>
            <person name="Alikhan N.F."/>
            <person name="Baker D."/>
            <person name="Gharbi K."/>
            <person name="Hall N."/>
            <person name="Watson M."/>
            <person name="Adriaenssens E.M."/>
            <person name="Foster-Nyarko E."/>
            <person name="Jarju S."/>
            <person name="Secka A."/>
            <person name="Antonio M."/>
            <person name="Oren A."/>
            <person name="Chaudhuri R.R."/>
            <person name="La Ragione R."/>
            <person name="Hildebrand F."/>
            <person name="Pallen M.J."/>
        </authorList>
    </citation>
    <scope>NUCLEOTIDE SEQUENCE</scope>
    <source>
        <strain evidence="21">CHK135-1449</strain>
    </source>
</reference>
<sequence>MYEPYPVPELARDHKKFRYSSLWDFAKQDLRLLAFFLIIAAFIGFGIGYFWVCLVLAFVAFFATQMRSLYLVNEWISNRPYDVPPNIHGIWGALLFNVYRAQRQERIVQAEMVELIDRAQSSLVALQEAVVLIDDNQQIEWWNPAAERLLGISPDDRRRNILTLLRQPIFIEYYHNIDQAPDGLKMRSSLFEDHYVQVKMTRFGGESRLLVAYDVTRMHNLEQMRKDFVDNISHELRTPLTVLSGYIETFTDQEDINPRWKRAFDQMQSQTRRMNALVNDLLLLSRLENDKNIAKNQIIEMPSLMNQLFDDAQAYNVDYGHTLNLDIDSHCDLIGSDMELASAFSNLITNAIKYTPKGGSITMGWHDDGESAYFIVEDNGIGIDPKHLPRLTERFYRIDSDRSRRTGGTGLGLAIVKHVLMQHQAHLEVESKENEGSTFKVVFPKERLSFPE</sequence>
<dbReference type="SMART" id="SM00388">
    <property type="entry name" value="HisKA"/>
    <property type="match status" value="1"/>
</dbReference>
<dbReference type="FunFam" id="3.30.565.10:FF:000032">
    <property type="entry name" value="Phosphate regulon sensor histidine kinase PhoR"/>
    <property type="match status" value="1"/>
</dbReference>
<feature type="transmembrane region" description="Helical" evidence="18">
    <location>
        <begin position="32"/>
        <end position="63"/>
    </location>
</feature>
<reference evidence="21" key="2">
    <citation type="submission" date="2021-09" db="EMBL/GenBank/DDBJ databases">
        <authorList>
            <person name="Gilroy R."/>
        </authorList>
    </citation>
    <scope>NUCLEOTIDE SEQUENCE</scope>
    <source>
        <strain evidence="21">CHK135-1449</strain>
    </source>
</reference>
<dbReference type="FunFam" id="1.10.287.130:FF:000001">
    <property type="entry name" value="Two-component sensor histidine kinase"/>
    <property type="match status" value="1"/>
</dbReference>
<dbReference type="PROSITE" id="PS50109">
    <property type="entry name" value="HIS_KIN"/>
    <property type="match status" value="1"/>
</dbReference>
<comment type="caution">
    <text evidence="21">The sequence shown here is derived from an EMBL/GenBank/DDBJ whole genome shotgun (WGS) entry which is preliminary data.</text>
</comment>
<dbReference type="GO" id="GO:0000155">
    <property type="term" value="F:phosphorelay sensor kinase activity"/>
    <property type="evidence" value="ECO:0007669"/>
    <property type="project" value="InterPro"/>
</dbReference>
<dbReference type="PANTHER" id="PTHR45453">
    <property type="entry name" value="PHOSPHATE REGULON SENSOR PROTEIN PHOR"/>
    <property type="match status" value="1"/>
</dbReference>
<dbReference type="InterPro" id="IPR035965">
    <property type="entry name" value="PAS-like_dom_sf"/>
</dbReference>
<dbReference type="Gene3D" id="3.30.565.10">
    <property type="entry name" value="Histidine kinase-like ATPase, C-terminal domain"/>
    <property type="match status" value="1"/>
</dbReference>
<dbReference type="CDD" id="cd00130">
    <property type="entry name" value="PAS"/>
    <property type="match status" value="1"/>
</dbReference>
<dbReference type="SMART" id="SM00387">
    <property type="entry name" value="HATPase_c"/>
    <property type="match status" value="1"/>
</dbReference>
<dbReference type="GO" id="GO:0016036">
    <property type="term" value="P:cellular response to phosphate starvation"/>
    <property type="evidence" value="ECO:0007669"/>
    <property type="project" value="TreeGrafter"/>
</dbReference>
<evidence type="ECO:0000256" key="16">
    <source>
        <dbReference type="ARBA" id="ARBA00023136"/>
    </source>
</evidence>
<dbReference type="GO" id="GO:0004721">
    <property type="term" value="F:phosphoprotein phosphatase activity"/>
    <property type="evidence" value="ECO:0007669"/>
    <property type="project" value="InterPro"/>
</dbReference>
<keyword evidence="5" id="KW-0813">Transport</keyword>
<dbReference type="InterPro" id="IPR004358">
    <property type="entry name" value="Sig_transdc_His_kin-like_C"/>
</dbReference>
<dbReference type="InterPro" id="IPR003661">
    <property type="entry name" value="HisK_dim/P_dom"/>
</dbReference>
<evidence type="ECO:0000256" key="1">
    <source>
        <dbReference type="ARBA" id="ARBA00000085"/>
    </source>
</evidence>
<accession>A0A9D2USR8</accession>
<organism evidence="21 22">
    <name type="scientific">Acinetobacter lwoffii</name>
    <dbReference type="NCBI Taxonomy" id="28090"/>
    <lineage>
        <taxon>Bacteria</taxon>
        <taxon>Pseudomonadati</taxon>
        <taxon>Pseudomonadota</taxon>
        <taxon>Gammaproteobacteria</taxon>
        <taxon>Moraxellales</taxon>
        <taxon>Moraxellaceae</taxon>
        <taxon>Acinetobacter</taxon>
    </lineage>
</organism>
<dbReference type="InterPro" id="IPR000014">
    <property type="entry name" value="PAS"/>
</dbReference>
<evidence type="ECO:0000256" key="3">
    <source>
        <dbReference type="ARBA" id="ARBA00012438"/>
    </source>
</evidence>
<dbReference type="InterPro" id="IPR014310">
    <property type="entry name" value="Sig_transdc_His_kinase_PhoR"/>
</dbReference>
<evidence type="ECO:0000256" key="9">
    <source>
        <dbReference type="ARBA" id="ARBA00022679"/>
    </source>
</evidence>
<dbReference type="InterPro" id="IPR036890">
    <property type="entry name" value="HATPase_C_sf"/>
</dbReference>
<evidence type="ECO:0000256" key="2">
    <source>
        <dbReference type="ARBA" id="ARBA00004236"/>
    </source>
</evidence>
<proteinExistence type="predicted"/>
<dbReference type="PRINTS" id="PR00344">
    <property type="entry name" value="BCTRLSENSOR"/>
</dbReference>
<protein>
    <recommendedName>
        <fullName evidence="4">Phosphate regulon sensor protein PhoR</fullName>
        <ecNumber evidence="3">2.7.13.3</ecNumber>
    </recommendedName>
</protein>
<dbReference type="InterPro" id="IPR021766">
    <property type="entry name" value="PhoR_N"/>
</dbReference>
<dbReference type="Pfam" id="PF00512">
    <property type="entry name" value="HisKA"/>
    <property type="match status" value="1"/>
</dbReference>
<evidence type="ECO:0000256" key="8">
    <source>
        <dbReference type="ARBA" id="ARBA00022592"/>
    </source>
</evidence>
<dbReference type="SUPFAM" id="SSF47384">
    <property type="entry name" value="Homodimeric domain of signal transducing histidine kinase"/>
    <property type="match status" value="1"/>
</dbReference>
<dbReference type="PROSITE" id="PS50112">
    <property type="entry name" value="PAS"/>
    <property type="match status" value="1"/>
</dbReference>
<comment type="subcellular location">
    <subcellularLocation>
        <location evidence="2">Cell membrane</location>
    </subcellularLocation>
</comment>
<keyword evidence="16 18" id="KW-0472">Membrane</keyword>
<evidence type="ECO:0000259" key="19">
    <source>
        <dbReference type="PROSITE" id="PS50109"/>
    </source>
</evidence>
<keyword evidence="15" id="KW-0902">Two-component regulatory system</keyword>
<dbReference type="Gene3D" id="3.30.450.20">
    <property type="entry name" value="PAS domain"/>
    <property type="match status" value="1"/>
</dbReference>
<evidence type="ECO:0000256" key="14">
    <source>
        <dbReference type="ARBA" id="ARBA00022989"/>
    </source>
</evidence>
<evidence type="ECO:0000313" key="22">
    <source>
        <dbReference type="Proteomes" id="UP000787156"/>
    </source>
</evidence>
<evidence type="ECO:0000256" key="7">
    <source>
        <dbReference type="ARBA" id="ARBA00022553"/>
    </source>
</evidence>
<dbReference type="PANTHER" id="PTHR45453:SF1">
    <property type="entry name" value="PHOSPHATE REGULON SENSOR PROTEIN PHOR"/>
    <property type="match status" value="1"/>
</dbReference>
<evidence type="ECO:0000256" key="10">
    <source>
        <dbReference type="ARBA" id="ARBA00022692"/>
    </source>
</evidence>